<organism evidence="1 2">
    <name type="scientific">Profundicola chukchiensis</name>
    <dbReference type="NCBI Taxonomy" id="2961959"/>
    <lineage>
        <taxon>Bacteria</taxon>
        <taxon>Pseudomonadati</taxon>
        <taxon>Bacteroidota</taxon>
        <taxon>Flavobacteriia</taxon>
        <taxon>Flavobacteriales</taxon>
        <taxon>Weeksellaceae</taxon>
        <taxon>Profundicola</taxon>
    </lineage>
</organism>
<dbReference type="Proteomes" id="UP001152599">
    <property type="component" value="Unassembled WGS sequence"/>
</dbReference>
<gene>
    <name evidence="1" type="ORF">NMK71_10415</name>
</gene>
<proteinExistence type="predicted"/>
<dbReference type="AlphaFoldDB" id="A0A9X4RWA6"/>
<evidence type="ECO:0008006" key="3">
    <source>
        <dbReference type="Google" id="ProtNLM"/>
    </source>
</evidence>
<sequence length="155" mass="17856">MISVIKYILFTFVIMFSMSCKTNHEASKSFNTLAYSEYGAEMEATQRLIENQEDFESIYTKVYVNLSPAPEMPTVDFNKNAVIFLHFGGFNYGGISYEVKEIKQEDKDLNIHLIRHSPKPGEPALTVMTNPFMFIEVPKFKSEIDHINIIKVEKD</sequence>
<dbReference type="PROSITE" id="PS51257">
    <property type="entry name" value="PROKAR_LIPOPROTEIN"/>
    <property type="match status" value="1"/>
</dbReference>
<dbReference type="EMBL" id="JANCMU010000007">
    <property type="protein sequence ID" value="MDG4946830.1"/>
    <property type="molecule type" value="Genomic_DNA"/>
</dbReference>
<comment type="caution">
    <text evidence="1">The sequence shown here is derived from an EMBL/GenBank/DDBJ whole genome shotgun (WGS) entry which is preliminary data.</text>
</comment>
<protein>
    <recommendedName>
        <fullName evidence="3">PrcB C-terminal domain-containing protein</fullName>
    </recommendedName>
</protein>
<evidence type="ECO:0000313" key="1">
    <source>
        <dbReference type="EMBL" id="MDG4946830.1"/>
    </source>
</evidence>
<name>A0A9X4RWA6_9FLAO</name>
<keyword evidence="2" id="KW-1185">Reference proteome</keyword>
<dbReference type="RefSeq" id="WP_304421142.1">
    <property type="nucleotide sequence ID" value="NZ_JANCMU010000007.1"/>
</dbReference>
<reference evidence="1" key="1">
    <citation type="submission" date="2022-07" db="EMBL/GenBank/DDBJ databases">
        <title>Description and genome-wide analysis of Profundicola chukchiensis gen. nov., sp. nov., marine bacteria isolated from bottom sediments of the Chukchi Sea.</title>
        <authorList>
            <person name="Romanenko L."/>
            <person name="Otstavnykh N."/>
            <person name="Kurilenko V."/>
            <person name="Eremeev V."/>
            <person name="Velansky P."/>
            <person name="Mikhailov V."/>
            <person name="Isaeva M."/>
        </authorList>
    </citation>
    <scope>NUCLEOTIDE SEQUENCE</scope>
    <source>
        <strain evidence="1">KMM 9713</strain>
    </source>
</reference>
<accession>A0A9X4RWA6</accession>
<evidence type="ECO:0000313" key="2">
    <source>
        <dbReference type="Proteomes" id="UP001152599"/>
    </source>
</evidence>